<feature type="transmembrane region" description="Helical" evidence="1">
    <location>
        <begin position="134"/>
        <end position="155"/>
    </location>
</feature>
<feature type="transmembrane region" description="Helical" evidence="1">
    <location>
        <begin position="161"/>
        <end position="178"/>
    </location>
</feature>
<proteinExistence type="predicted"/>
<protein>
    <submittedName>
        <fullName evidence="3">Uncharacterized protein LOC108569940 isoform X5</fullName>
    </submittedName>
</protein>
<feature type="transmembrane region" description="Helical" evidence="1">
    <location>
        <begin position="94"/>
        <end position="122"/>
    </location>
</feature>
<keyword evidence="1" id="KW-1133">Transmembrane helix</keyword>
<gene>
    <name evidence="3" type="primary">LOC108569940</name>
</gene>
<feature type="transmembrane region" description="Helical" evidence="1">
    <location>
        <begin position="223"/>
        <end position="243"/>
    </location>
</feature>
<accession>A0ABM1NK48</accession>
<dbReference type="GeneID" id="108569940"/>
<evidence type="ECO:0000256" key="1">
    <source>
        <dbReference type="SAM" id="Phobius"/>
    </source>
</evidence>
<keyword evidence="2" id="KW-1185">Reference proteome</keyword>
<evidence type="ECO:0000313" key="2">
    <source>
        <dbReference type="Proteomes" id="UP000695000"/>
    </source>
</evidence>
<feature type="transmembrane region" description="Helical" evidence="1">
    <location>
        <begin position="59"/>
        <end position="82"/>
    </location>
</feature>
<dbReference type="RefSeq" id="XP_017787198.1">
    <property type="nucleotide sequence ID" value="XM_017931709.1"/>
</dbReference>
<organism evidence="2 3">
    <name type="scientific">Nicrophorus vespilloides</name>
    <name type="common">Boreal carrion beetle</name>
    <dbReference type="NCBI Taxonomy" id="110193"/>
    <lineage>
        <taxon>Eukaryota</taxon>
        <taxon>Metazoa</taxon>
        <taxon>Ecdysozoa</taxon>
        <taxon>Arthropoda</taxon>
        <taxon>Hexapoda</taxon>
        <taxon>Insecta</taxon>
        <taxon>Pterygota</taxon>
        <taxon>Neoptera</taxon>
        <taxon>Endopterygota</taxon>
        <taxon>Coleoptera</taxon>
        <taxon>Polyphaga</taxon>
        <taxon>Staphyliniformia</taxon>
        <taxon>Silphidae</taxon>
        <taxon>Nicrophorinae</taxon>
        <taxon>Nicrophorus</taxon>
    </lineage>
</organism>
<feature type="transmembrane region" description="Helical" evidence="1">
    <location>
        <begin position="26"/>
        <end position="47"/>
    </location>
</feature>
<dbReference type="SUPFAM" id="SSF81321">
    <property type="entry name" value="Family A G protein-coupled receptor-like"/>
    <property type="match status" value="1"/>
</dbReference>
<dbReference type="Proteomes" id="UP000695000">
    <property type="component" value="Unplaced"/>
</dbReference>
<reference evidence="3" key="1">
    <citation type="submission" date="2025-08" db="UniProtKB">
        <authorList>
            <consortium name="RefSeq"/>
        </authorList>
    </citation>
    <scope>IDENTIFICATION</scope>
    <source>
        <tissue evidence="3">Whole Larva</tissue>
    </source>
</reference>
<sequence>MDAIELFKNDTSIGNDNAELYKIHDYMRLPICLLNLVSDLLIVTIMMKNKGRNTRTNKLVMHIAIVDVFRMLDDLGLFYIMYEKILYHLPMTRLFCVFVIFEVTSLSASLALTLLLLSNTLMKSTRISDKMLISFYYGIIGLILISEILFCVFFYNNFHVFYSLSMFIFMIAVICLLIKEVNRLYKFLRKRPLSQSTAFRMNLARIYVYCWLLNYLYGPNEFMIFLSLFGYLQGFFTLLYLTCSDRNFKICLMNLLRFRNNFTDATISFADECSETMNETPDVNVSFNGTTTSLH</sequence>
<name>A0ABM1NK48_NICVS</name>
<evidence type="ECO:0000313" key="3">
    <source>
        <dbReference type="RefSeq" id="XP_017787198.1"/>
    </source>
</evidence>
<keyword evidence="1" id="KW-0812">Transmembrane</keyword>
<keyword evidence="1" id="KW-0472">Membrane</keyword>
<feature type="transmembrane region" description="Helical" evidence="1">
    <location>
        <begin position="199"/>
        <end position="217"/>
    </location>
</feature>